<evidence type="ECO:0000259" key="6">
    <source>
        <dbReference type="Pfam" id="PF02770"/>
    </source>
</evidence>
<dbReference type="GO" id="GO:0005886">
    <property type="term" value="C:plasma membrane"/>
    <property type="evidence" value="ECO:0007669"/>
    <property type="project" value="TreeGrafter"/>
</dbReference>
<protein>
    <submittedName>
        <fullName evidence="7">Unannotated protein</fullName>
    </submittedName>
</protein>
<evidence type="ECO:0000259" key="5">
    <source>
        <dbReference type="Pfam" id="PF00441"/>
    </source>
</evidence>
<reference evidence="7" key="1">
    <citation type="submission" date="2020-05" db="EMBL/GenBank/DDBJ databases">
        <authorList>
            <person name="Chiriac C."/>
            <person name="Salcher M."/>
            <person name="Ghai R."/>
            <person name="Kavagutti S V."/>
        </authorList>
    </citation>
    <scope>NUCLEOTIDE SEQUENCE</scope>
</reference>
<sequence>MATFARRTEGGWLVNGQKIWTSFAQYSDRAILLAKTSNEDPRYKNLTFFLLDMKQPGITFSTIRQISGASHFAEVFFDDVFISDDDRVGEEGQGWKVAMTTLTSERGGVEGISRYVEIRGDLDILTRCCAGGTEHSATVESLDTRLELIRWQIMKALDRVDDVERFFQATCMLKVMWSELWQELTSFAVALDCPDHDEHWRNQYLETRACSIYSGANEIQRNIIGDRVLGLPR</sequence>
<evidence type="ECO:0000256" key="4">
    <source>
        <dbReference type="ARBA" id="ARBA00023002"/>
    </source>
</evidence>
<evidence type="ECO:0000256" key="1">
    <source>
        <dbReference type="ARBA" id="ARBA00009347"/>
    </source>
</evidence>
<keyword evidence="4" id="KW-0560">Oxidoreductase</keyword>
<keyword evidence="3" id="KW-0274">FAD</keyword>
<evidence type="ECO:0000256" key="3">
    <source>
        <dbReference type="ARBA" id="ARBA00022827"/>
    </source>
</evidence>
<dbReference type="PANTHER" id="PTHR43292">
    <property type="entry name" value="ACYL-COA DEHYDROGENASE"/>
    <property type="match status" value="1"/>
</dbReference>
<dbReference type="Gene3D" id="2.40.110.10">
    <property type="entry name" value="Butyryl-CoA Dehydrogenase, subunit A, domain 2"/>
    <property type="match status" value="1"/>
</dbReference>
<dbReference type="EMBL" id="CAFBIZ010000301">
    <property type="protein sequence ID" value="CAB4852714.1"/>
    <property type="molecule type" value="Genomic_DNA"/>
</dbReference>
<dbReference type="InterPro" id="IPR036250">
    <property type="entry name" value="AcylCo_DH-like_C"/>
</dbReference>
<gene>
    <name evidence="7" type="ORF">UFOPK3268_01773</name>
</gene>
<evidence type="ECO:0000256" key="2">
    <source>
        <dbReference type="ARBA" id="ARBA00022630"/>
    </source>
</evidence>
<dbReference type="InterPro" id="IPR009100">
    <property type="entry name" value="AcylCoA_DH/oxidase_NM_dom_sf"/>
</dbReference>
<comment type="similarity">
    <text evidence="1">Belongs to the acyl-CoA dehydrogenase family.</text>
</comment>
<dbReference type="SUPFAM" id="SSF47203">
    <property type="entry name" value="Acyl-CoA dehydrogenase C-terminal domain-like"/>
    <property type="match status" value="1"/>
</dbReference>
<dbReference type="SUPFAM" id="SSF56645">
    <property type="entry name" value="Acyl-CoA dehydrogenase NM domain-like"/>
    <property type="match status" value="1"/>
</dbReference>
<dbReference type="Pfam" id="PF00441">
    <property type="entry name" value="Acyl-CoA_dh_1"/>
    <property type="match status" value="1"/>
</dbReference>
<dbReference type="GO" id="GO:0016627">
    <property type="term" value="F:oxidoreductase activity, acting on the CH-CH group of donors"/>
    <property type="evidence" value="ECO:0007669"/>
    <property type="project" value="InterPro"/>
</dbReference>
<keyword evidence="2" id="KW-0285">Flavoprotein</keyword>
<dbReference type="Gene3D" id="1.20.140.10">
    <property type="entry name" value="Butyryl-CoA Dehydrogenase, subunit A, domain 3"/>
    <property type="match status" value="1"/>
</dbReference>
<feature type="domain" description="Acyl-CoA oxidase/dehydrogenase middle" evidence="6">
    <location>
        <begin position="3"/>
        <end position="80"/>
    </location>
</feature>
<evidence type="ECO:0000313" key="7">
    <source>
        <dbReference type="EMBL" id="CAB4852714.1"/>
    </source>
</evidence>
<dbReference type="Pfam" id="PF02770">
    <property type="entry name" value="Acyl-CoA_dh_M"/>
    <property type="match status" value="1"/>
</dbReference>
<name>A0A6J7C6Y3_9ZZZZ</name>
<dbReference type="AlphaFoldDB" id="A0A6J7C6Y3"/>
<organism evidence="7">
    <name type="scientific">freshwater metagenome</name>
    <dbReference type="NCBI Taxonomy" id="449393"/>
    <lineage>
        <taxon>unclassified sequences</taxon>
        <taxon>metagenomes</taxon>
        <taxon>ecological metagenomes</taxon>
    </lineage>
</organism>
<feature type="domain" description="Acyl-CoA dehydrogenase/oxidase C-terminal" evidence="5">
    <location>
        <begin position="92"/>
        <end position="229"/>
    </location>
</feature>
<dbReference type="InterPro" id="IPR009075">
    <property type="entry name" value="AcylCo_DH/oxidase_C"/>
</dbReference>
<accession>A0A6J7C6Y3</accession>
<dbReference type="InterPro" id="IPR006091">
    <property type="entry name" value="Acyl-CoA_Oxase/DH_mid-dom"/>
</dbReference>
<dbReference type="InterPro" id="IPR052161">
    <property type="entry name" value="Mycobact_Acyl-CoA_DH"/>
</dbReference>
<dbReference type="PANTHER" id="PTHR43292:SF3">
    <property type="entry name" value="ACYL-COA DEHYDROGENASE FADE29"/>
    <property type="match status" value="1"/>
</dbReference>
<proteinExistence type="inferred from homology"/>
<dbReference type="InterPro" id="IPR046373">
    <property type="entry name" value="Acyl-CoA_Oxase/DH_mid-dom_sf"/>
</dbReference>